<evidence type="ECO:0000313" key="2">
    <source>
        <dbReference type="Proteomes" id="UP000498980"/>
    </source>
</evidence>
<evidence type="ECO:0000313" key="1">
    <source>
        <dbReference type="EMBL" id="GFM95283.1"/>
    </source>
</evidence>
<name>A0A7J0C017_9ACTN</name>
<dbReference type="Proteomes" id="UP000498980">
    <property type="component" value="Unassembled WGS sequence"/>
</dbReference>
<accession>A0A7J0C017</accession>
<dbReference type="EMBL" id="BLWC01000001">
    <property type="protein sequence ID" value="GFM95283.1"/>
    <property type="molecule type" value="Genomic_DNA"/>
</dbReference>
<sequence>MRPGGAVRAVQASARYLLGEKTWSGSAPIDPELREPVNDLAFSVQKRRSYAPFPVSRSIGEQYAGSLNPAPQLLKRPAIRWCSSVLFEDHDVLMLFDVSLYGIENSGNEINQAGGLSSLGAAEWFEPFRPDQARDPGRGFRQP</sequence>
<keyword evidence="2" id="KW-1185">Reference proteome</keyword>
<reference evidence="1 2" key="1">
    <citation type="submission" date="2020-05" db="EMBL/GenBank/DDBJ databases">
        <title>Whole genome shotgun sequence of Streptomyces fulvorobeus NBRC 15897.</title>
        <authorList>
            <person name="Komaki H."/>
            <person name="Tamura T."/>
        </authorList>
    </citation>
    <scope>NUCLEOTIDE SEQUENCE [LARGE SCALE GENOMIC DNA]</scope>
    <source>
        <strain evidence="1 2">NBRC 15897</strain>
    </source>
</reference>
<comment type="caution">
    <text evidence="1">The sequence shown here is derived from an EMBL/GenBank/DDBJ whole genome shotgun (WGS) entry which is preliminary data.</text>
</comment>
<organism evidence="1 2">
    <name type="scientific">Streptomyces fulvorobeus</name>
    <dbReference type="NCBI Taxonomy" id="284028"/>
    <lineage>
        <taxon>Bacteria</taxon>
        <taxon>Bacillati</taxon>
        <taxon>Actinomycetota</taxon>
        <taxon>Actinomycetes</taxon>
        <taxon>Kitasatosporales</taxon>
        <taxon>Streptomycetaceae</taxon>
        <taxon>Streptomyces</taxon>
    </lineage>
</organism>
<gene>
    <name evidence="1" type="ORF">Sfulv_00940</name>
</gene>
<protein>
    <submittedName>
        <fullName evidence="1">Uncharacterized protein</fullName>
    </submittedName>
</protein>
<dbReference type="AlphaFoldDB" id="A0A7J0C017"/>
<proteinExistence type="predicted"/>